<dbReference type="InterPro" id="IPR004114">
    <property type="entry name" value="THUMP_dom"/>
</dbReference>
<feature type="domain" description="THUMP" evidence="5">
    <location>
        <begin position="206"/>
        <end position="314"/>
    </location>
</feature>
<feature type="compositionally biased region" description="Basic and acidic residues" evidence="4">
    <location>
        <begin position="131"/>
        <end position="183"/>
    </location>
</feature>
<dbReference type="EMBL" id="JAGKHQ010000007">
    <property type="protein sequence ID" value="KAG7512758.1"/>
    <property type="molecule type" value="Genomic_DNA"/>
</dbReference>
<dbReference type="GO" id="GO:0003723">
    <property type="term" value="F:RNA binding"/>
    <property type="evidence" value="ECO:0007669"/>
    <property type="project" value="UniProtKB-UniRule"/>
</dbReference>
<protein>
    <submittedName>
        <fullName evidence="6">THUMP domain-containing protein 2 isoform X1</fullName>
    </submittedName>
</protein>
<feature type="compositionally biased region" description="Polar residues" evidence="4">
    <location>
        <begin position="496"/>
        <end position="521"/>
    </location>
</feature>
<keyword evidence="3" id="KW-0694">RNA-binding</keyword>
<comment type="similarity">
    <text evidence="1">Belongs to the methyltransferase superfamily.</text>
</comment>
<dbReference type="InterPro" id="IPR000241">
    <property type="entry name" value="RlmKL-like_Mtase"/>
</dbReference>
<dbReference type="Proteomes" id="UP000693946">
    <property type="component" value="Linkage Group LG15"/>
</dbReference>
<evidence type="ECO:0000256" key="1">
    <source>
        <dbReference type="ARBA" id="ARBA00008361"/>
    </source>
</evidence>
<evidence type="ECO:0000259" key="5">
    <source>
        <dbReference type="PROSITE" id="PS51165"/>
    </source>
</evidence>
<keyword evidence="7" id="KW-1185">Reference proteome</keyword>
<dbReference type="AlphaFoldDB" id="A0AAV6S7D0"/>
<keyword evidence="2" id="KW-0489">Methyltransferase</keyword>
<comment type="caution">
    <text evidence="6">The sequence shown here is derived from an EMBL/GenBank/DDBJ whole genome shotgun (WGS) entry which is preliminary data.</text>
</comment>
<gene>
    <name evidence="6" type="ORF">JOB18_039920</name>
</gene>
<feature type="region of interest" description="Disordered" evidence="4">
    <location>
        <begin position="131"/>
        <end position="203"/>
    </location>
</feature>
<name>A0AAV6S7D0_SOLSE</name>
<dbReference type="PANTHER" id="PTHR14911">
    <property type="entry name" value="THUMP DOMAIN-CONTAINING"/>
    <property type="match status" value="1"/>
</dbReference>
<evidence type="ECO:0000256" key="2">
    <source>
        <dbReference type="ARBA" id="ARBA00022603"/>
    </source>
</evidence>
<dbReference type="FunFam" id="3.40.50.150:FF:000073">
    <property type="entry name" value="THUMP domain containing 3"/>
    <property type="match status" value="1"/>
</dbReference>
<sequence length="565" mass="62179">MSESRGKGKFVRYYCTAGNGMEPFLTDEVKRKLAAENVCQMPGKVLFSSTEAIDKIIKLKAAERLFLLLKHDSPVRLPAHASPGKAASVLQSTLLGDRNQWTSAVMTWSRLKGELADKQITVDASSLVRDEISEREERRGSAEQMGEEERAHVETGKSAGEQREEESKTRRLKSADERDAHTLEKKRKKEMVQRVDEFSSDEDKGQVLKKKMKMVVDGTEDNEEQAKSNREEDKALLQPSKIKPGFTSSDPVTFRISCKCTGSLSRCFSSTQEVNKVIGLGLGRLLGWKTDLKNPQLEVNVYLSDDHCLLGIPLTRLPLANRSYIKTTGLRATVAWAMASLAQIQPGFCVVDPMCGVGTILMEAAQENKGAFFLGVDIDDRQLQKASENIKFAEVGNRIHLLKASSMMLPLPSASVDAVVCDLPFGRKFGNKANMAANLPVIVTEMERVLCVGGTLVLLLSPQLSFVLKKLLAQKQDTGPTSNLGTKDETGKQDCMSPSLSTKKQQTVQIHQGVKSSPTQETDTETGLHLRLPPAISSLKHQATLRVSLGAIDGLIHKYVKSDVR</sequence>
<proteinExistence type="inferred from homology"/>
<dbReference type="Pfam" id="PF02926">
    <property type="entry name" value="THUMP"/>
    <property type="match status" value="1"/>
</dbReference>
<dbReference type="GO" id="GO:0030488">
    <property type="term" value="P:tRNA methylation"/>
    <property type="evidence" value="ECO:0007669"/>
    <property type="project" value="TreeGrafter"/>
</dbReference>
<dbReference type="PANTHER" id="PTHR14911:SF1">
    <property type="entry name" value="THUMP DOMAIN-CONTAINING PROTEIN 2"/>
    <property type="match status" value="1"/>
</dbReference>
<dbReference type="CDD" id="cd11715">
    <property type="entry name" value="THUMP_AdoMetMT"/>
    <property type="match status" value="1"/>
</dbReference>
<accession>A0AAV6S7D0</accession>
<dbReference type="GO" id="GO:0016423">
    <property type="term" value="F:tRNA (guanine) methyltransferase activity"/>
    <property type="evidence" value="ECO:0007669"/>
    <property type="project" value="TreeGrafter"/>
</dbReference>
<evidence type="ECO:0000313" key="6">
    <source>
        <dbReference type="EMBL" id="KAG7512758.1"/>
    </source>
</evidence>
<dbReference type="CDD" id="cd02440">
    <property type="entry name" value="AdoMet_MTases"/>
    <property type="match status" value="1"/>
</dbReference>
<dbReference type="SMART" id="SM00981">
    <property type="entry name" value="THUMP"/>
    <property type="match status" value="1"/>
</dbReference>
<reference evidence="6 7" key="1">
    <citation type="journal article" date="2021" name="Sci. Rep.">
        <title>Chromosome anchoring in Senegalese sole (Solea senegalensis) reveals sex-associated markers and genome rearrangements in flatfish.</title>
        <authorList>
            <person name="Guerrero-Cozar I."/>
            <person name="Gomez-Garrido J."/>
            <person name="Berbel C."/>
            <person name="Martinez-Blanch J.F."/>
            <person name="Alioto T."/>
            <person name="Claros M.G."/>
            <person name="Gagnaire P.A."/>
            <person name="Manchado M."/>
        </authorList>
    </citation>
    <scope>NUCLEOTIDE SEQUENCE [LARGE SCALE GENOMIC DNA]</scope>
    <source>
        <strain evidence="6">Sse05_10M</strain>
    </source>
</reference>
<dbReference type="Pfam" id="PF01170">
    <property type="entry name" value="UPF0020"/>
    <property type="match status" value="1"/>
</dbReference>
<keyword evidence="2" id="KW-0808">Transferase</keyword>
<feature type="compositionally biased region" description="Basic and acidic residues" evidence="4">
    <location>
        <begin position="190"/>
        <end position="203"/>
    </location>
</feature>
<evidence type="ECO:0000313" key="7">
    <source>
        <dbReference type="Proteomes" id="UP000693946"/>
    </source>
</evidence>
<organism evidence="6 7">
    <name type="scientific">Solea senegalensis</name>
    <name type="common">Senegalese sole</name>
    <dbReference type="NCBI Taxonomy" id="28829"/>
    <lineage>
        <taxon>Eukaryota</taxon>
        <taxon>Metazoa</taxon>
        <taxon>Chordata</taxon>
        <taxon>Craniata</taxon>
        <taxon>Vertebrata</taxon>
        <taxon>Euteleostomi</taxon>
        <taxon>Actinopterygii</taxon>
        <taxon>Neopterygii</taxon>
        <taxon>Teleostei</taxon>
        <taxon>Neoteleostei</taxon>
        <taxon>Acanthomorphata</taxon>
        <taxon>Carangaria</taxon>
        <taxon>Pleuronectiformes</taxon>
        <taxon>Pleuronectoidei</taxon>
        <taxon>Soleidae</taxon>
        <taxon>Solea</taxon>
    </lineage>
</organism>
<dbReference type="PROSITE" id="PS51165">
    <property type="entry name" value="THUMP"/>
    <property type="match status" value="1"/>
</dbReference>
<feature type="region of interest" description="Disordered" evidence="4">
    <location>
        <begin position="477"/>
        <end position="526"/>
    </location>
</feature>
<evidence type="ECO:0000256" key="3">
    <source>
        <dbReference type="PROSITE-ProRule" id="PRU00529"/>
    </source>
</evidence>
<evidence type="ECO:0000256" key="4">
    <source>
        <dbReference type="SAM" id="MobiDB-lite"/>
    </source>
</evidence>